<keyword evidence="4" id="KW-1185">Reference proteome</keyword>
<protein>
    <submittedName>
        <fullName evidence="3">Uncharacterized protein</fullName>
    </submittedName>
</protein>
<gene>
    <name evidence="3" type="ORF">G3KMM_00401</name>
</gene>
<evidence type="ECO:0000313" key="4">
    <source>
        <dbReference type="Proteomes" id="UP001191004"/>
    </source>
</evidence>
<organism evidence="3 4">
    <name type="scientific">Candidatus Nanosyncoccus nanoralicus</name>
    <dbReference type="NCBI Taxonomy" id="2171996"/>
    <lineage>
        <taxon>Bacteria</taxon>
        <taxon>Candidatus Saccharimonadota</taxon>
        <taxon>Candidatus Nanosyncoccalia</taxon>
        <taxon>Candidatus Nanosyncoccales</taxon>
        <taxon>Candidatus Nanosyncoccaceae</taxon>
        <taxon>Candidatus Nanosyncoccus</taxon>
    </lineage>
</organism>
<reference evidence="3 4" key="1">
    <citation type="journal article" date="2018" name="bioRxiv">
        <title>Evidence of independent acquisition and adaption of ultra-small bacteria to human hosts across the highly diverse yet reduced genomes of the phylum Saccharibacteria.</title>
        <authorList>
            <person name="McLean J.S."/>
            <person name="Bor B."/>
            <person name="To T.T."/>
            <person name="Liu Q."/>
            <person name="Kearns K.A."/>
            <person name="Solden L.M."/>
            <person name="Wrighton K.C."/>
            <person name="He X."/>
            <person name="Shi W."/>
        </authorList>
    </citation>
    <scope>NUCLEOTIDE SEQUENCE [LARGE SCALE GENOMIC DNA]</scope>
    <source>
        <strain evidence="3 4">TM7_KMM_G3_1_HOT_351</strain>
    </source>
</reference>
<feature type="region of interest" description="Disordered" evidence="1">
    <location>
        <begin position="372"/>
        <end position="395"/>
    </location>
</feature>
<keyword evidence="2" id="KW-0812">Transmembrane</keyword>
<keyword evidence="2" id="KW-0472">Membrane</keyword>
<dbReference type="Proteomes" id="UP001191004">
    <property type="component" value="Unassembled WGS sequence"/>
</dbReference>
<dbReference type="EMBL" id="PRLL01000013">
    <property type="protein sequence ID" value="RYC73440.1"/>
    <property type="molecule type" value="Genomic_DNA"/>
</dbReference>
<reference evidence="3 4" key="2">
    <citation type="journal article" date="2020" name="Cell Rep.">
        <title>Acquisition and Adaptation of Ultra-small Parasitic Reduced Genome Bacteria to Mammalian Hosts.</title>
        <authorList>
            <person name="McLean J.S."/>
            <person name="Bor B."/>
            <person name="Kerns K.A."/>
            <person name="Liu Q."/>
            <person name="To T.T."/>
            <person name="Solden L."/>
            <person name="Hendrickson E.L."/>
            <person name="Wrighton K."/>
            <person name="Shi W."/>
            <person name="He X."/>
        </authorList>
    </citation>
    <scope>NUCLEOTIDE SEQUENCE [LARGE SCALE GENOMIC DNA]</scope>
    <source>
        <strain evidence="3 4">TM7_KMM_G3_1_HOT_351</strain>
    </source>
</reference>
<evidence type="ECO:0000313" key="3">
    <source>
        <dbReference type="EMBL" id="RYC73440.1"/>
    </source>
</evidence>
<keyword evidence="2" id="KW-1133">Transmembrane helix</keyword>
<name>A0ABY0FLY3_9BACT</name>
<dbReference type="RefSeq" id="WP_129604896.1">
    <property type="nucleotide sequence ID" value="NZ_PRLL01000013.1"/>
</dbReference>
<feature type="transmembrane region" description="Helical" evidence="2">
    <location>
        <begin position="6"/>
        <end position="23"/>
    </location>
</feature>
<evidence type="ECO:0000256" key="2">
    <source>
        <dbReference type="SAM" id="Phobius"/>
    </source>
</evidence>
<comment type="caution">
    <text evidence="3">The sequence shown here is derived from an EMBL/GenBank/DDBJ whole genome shotgun (WGS) entry which is preliminary data.</text>
</comment>
<proteinExistence type="predicted"/>
<sequence>MVCVAAFIILSLLSIFVGFLSIFNKQLGQKYWTVFKKAWHCVFKKVRLQKCDTNFKDDVKNTLLKRIVLKNPKLLKPASLLIEIISILIVFITVWSFVIAIKSLLALWVFGTCNVSAPSQCGLGAESCSIDQAEPTNLAGKIGRSFSEWGEIFSAIPDRLKTWQEKEYFISASIPLINLTDNTEDPSKYQAQSKQLLDFYQNQTTPEGLNIAIDLVDPGCVICMQSYRNQKQSGFLDRYFTVANLYAIPNTSGAYKFENSKLITDYLNTSVFLVQDYLKSHKLELSTELSNLLRLPTKLINRLYAETKDNRNYIEYFNYTYDASQALTELNQWASDFGLSAHYRQLIAEVVYSRHQQRFDQDGIKNITAINSQKSKKSSDQKTQLDQNRENFSNKLNANDQEIQELVEKKIKAKGIPVELYDQKKHNGLFKI</sequence>
<accession>A0ABY0FLY3</accession>
<feature type="transmembrane region" description="Helical" evidence="2">
    <location>
        <begin position="80"/>
        <end position="110"/>
    </location>
</feature>
<evidence type="ECO:0000256" key="1">
    <source>
        <dbReference type="SAM" id="MobiDB-lite"/>
    </source>
</evidence>